<comment type="caution">
    <text evidence="1">The sequence shown here is derived from an EMBL/GenBank/DDBJ whole genome shotgun (WGS) entry which is preliminary data.</text>
</comment>
<protein>
    <submittedName>
        <fullName evidence="1">Uncharacterized protein</fullName>
    </submittedName>
</protein>
<proteinExistence type="predicted"/>
<dbReference type="Proteomes" id="UP000542889">
    <property type="component" value="Unassembled WGS sequence"/>
</dbReference>
<name>A0A179WBK1_LACRH</name>
<sequence length="234" mass="25490">MKKAATIFAILLGIGIFAPQQAAHAQTQSPQATKVQVTTVHDALKLTFQVKPNTKYSLKDLNNQPLASGKATKKTVTLKKLHATSTKLVLKTTSRQRTSKKVITVPSTYPIPHSAITSKPVAIGRKVAYYGHNKQLLFTIKSAYLPNMPENKTGISLTFHNNHYAIPLSFSPSHFTASANNQKVAIETPSNLPVINTSEEKTINLILDVPKGKAADGVLVFSNADLTLPINFFF</sequence>
<accession>A0A179WBK1</accession>
<dbReference type="AlphaFoldDB" id="A0A179WBK1"/>
<dbReference type="EMBL" id="JABXWP010000006">
    <property type="protein sequence ID" value="NVO88029.1"/>
    <property type="molecule type" value="Genomic_DNA"/>
</dbReference>
<reference evidence="1 2" key="1">
    <citation type="submission" date="2020-06" db="EMBL/GenBank/DDBJ databases">
        <title>Lactobacillus rhamnosus QC,genome.</title>
        <authorList>
            <person name="Yi H."/>
            <person name="Jin M."/>
        </authorList>
    </citation>
    <scope>NUCLEOTIDE SEQUENCE [LARGE SCALE GENOMIC DNA]</scope>
    <source>
        <strain evidence="1 2">QC</strain>
    </source>
</reference>
<evidence type="ECO:0000313" key="2">
    <source>
        <dbReference type="Proteomes" id="UP000542889"/>
    </source>
</evidence>
<evidence type="ECO:0000313" key="1">
    <source>
        <dbReference type="EMBL" id="NVO88029.1"/>
    </source>
</evidence>
<organism evidence="1 2">
    <name type="scientific">Lacticaseibacillus rhamnosus</name>
    <name type="common">Lactobacillus rhamnosus</name>
    <dbReference type="NCBI Taxonomy" id="47715"/>
    <lineage>
        <taxon>Bacteria</taxon>
        <taxon>Bacillati</taxon>
        <taxon>Bacillota</taxon>
        <taxon>Bacilli</taxon>
        <taxon>Lactobacillales</taxon>
        <taxon>Lactobacillaceae</taxon>
        <taxon>Lacticaseibacillus</taxon>
    </lineage>
</organism>
<gene>
    <name evidence="1" type="ORF">HWN39_05870</name>
</gene>
<dbReference type="RefSeq" id="WP_014568945.1">
    <property type="nucleotide sequence ID" value="NZ_CACRTK010000041.1"/>
</dbReference>